<protein>
    <submittedName>
        <fullName evidence="2">Flavoprotein involved in K+ transport</fullName>
    </submittedName>
</protein>
<dbReference type="Gene3D" id="3.50.50.60">
    <property type="entry name" value="FAD/NAD(P)-binding domain"/>
    <property type="match status" value="2"/>
</dbReference>
<evidence type="ECO:0000313" key="2">
    <source>
        <dbReference type="EMBL" id="MDR6289406.1"/>
    </source>
</evidence>
<dbReference type="SUPFAM" id="SSF51905">
    <property type="entry name" value="FAD/NAD(P)-binding domain"/>
    <property type="match status" value="2"/>
</dbReference>
<keyword evidence="3" id="KW-1185">Reference proteome</keyword>
<sequence>MVSVSPDELLARWLQEFDGALSRNDVAAAMALFLPDAYWRDIVAFTWNIHTADGQDAIRSLLEACLAGAAPSAWKADGPARLVDGVVEGAVTFETAVARGSGVVRLRDGRCWTLLTAMTGLKGHEEAIGTGRPLGVSLAYQAGRPSPAVRKAQEQAEIGTTRQPYCLVVGAGHAGLALGARLKHLGVPTLLIDRLERPSDTWRNRYDALMLHSPVLFDEMPYLSYPTGWPVFRSKDQVAAWLDAYAALMELDIWTGTECRSAVFDEEHDEWRVEVIRGGRVMTLRPKQLVFASGLSGPPNVPKFPGAADFKGEQHHASAHRGGPAYKGRRCVVVGANTSGHDICAALWEAGADVTMIQRTPTIVVRLPWLMQTIGSLYSDAAVAQGMTPDRADLLFASTPFRLQAQLQVPLTAKLQQQEAAFYARLEKAGFLLTDGEDHSGIIPQLYRRASGYYMDVGASELIANGSIKVRSGVNIETIRAHSVVLSDGSEIPADVIVYATGFSPAGGWAAQVLPPEMVEKVGKIYGLGSGVRGDPGPWEGELRNLWKPTQQKALWFHGGNFSTSRLFSRALALQIKAREAGIPTPVYALAESHHTQ</sequence>
<dbReference type="Proteomes" id="UP001262410">
    <property type="component" value="Unassembled WGS sequence"/>
</dbReference>
<accession>A0ABU1JLA5</accession>
<dbReference type="InterPro" id="IPR050982">
    <property type="entry name" value="Auxin_biosynth/cation_transpt"/>
</dbReference>
<proteinExistence type="predicted"/>
<dbReference type="Pfam" id="PF13738">
    <property type="entry name" value="Pyr_redox_3"/>
    <property type="match status" value="1"/>
</dbReference>
<organism evidence="2 3">
    <name type="scientific">Inquilinus ginsengisoli</name>
    <dbReference type="NCBI Taxonomy" id="363840"/>
    <lineage>
        <taxon>Bacteria</taxon>
        <taxon>Pseudomonadati</taxon>
        <taxon>Pseudomonadota</taxon>
        <taxon>Alphaproteobacteria</taxon>
        <taxon>Rhodospirillales</taxon>
        <taxon>Rhodospirillaceae</taxon>
        <taxon>Inquilinus</taxon>
    </lineage>
</organism>
<dbReference type="InterPro" id="IPR036188">
    <property type="entry name" value="FAD/NAD-bd_sf"/>
</dbReference>
<dbReference type="EMBL" id="JAVDPW010000003">
    <property type="protein sequence ID" value="MDR6289406.1"/>
    <property type="molecule type" value="Genomic_DNA"/>
</dbReference>
<dbReference type="PANTHER" id="PTHR43539:SF68">
    <property type="entry name" value="FLAVIN-BINDING MONOOXYGENASE-LIKE PROTEIN (AFU_ORTHOLOGUE AFUA_4G09220)"/>
    <property type="match status" value="1"/>
</dbReference>
<evidence type="ECO:0000313" key="3">
    <source>
        <dbReference type="Proteomes" id="UP001262410"/>
    </source>
</evidence>
<reference evidence="2 3" key="1">
    <citation type="submission" date="2023-07" db="EMBL/GenBank/DDBJ databases">
        <title>Sorghum-associated microbial communities from plants grown in Nebraska, USA.</title>
        <authorList>
            <person name="Schachtman D."/>
        </authorList>
    </citation>
    <scope>NUCLEOTIDE SEQUENCE [LARGE SCALE GENOMIC DNA]</scope>
    <source>
        <strain evidence="2 3">584</strain>
    </source>
</reference>
<dbReference type="SUPFAM" id="SSF54427">
    <property type="entry name" value="NTF2-like"/>
    <property type="match status" value="1"/>
</dbReference>
<dbReference type="PANTHER" id="PTHR43539">
    <property type="entry name" value="FLAVIN-BINDING MONOOXYGENASE-LIKE PROTEIN (AFU_ORTHOLOGUE AFUA_4G09220)"/>
    <property type="match status" value="1"/>
</dbReference>
<evidence type="ECO:0000256" key="1">
    <source>
        <dbReference type="ARBA" id="ARBA00023002"/>
    </source>
</evidence>
<dbReference type="InterPro" id="IPR032710">
    <property type="entry name" value="NTF2-like_dom_sf"/>
</dbReference>
<gene>
    <name evidence="2" type="ORF">E9232_001921</name>
</gene>
<comment type="caution">
    <text evidence="2">The sequence shown here is derived from an EMBL/GenBank/DDBJ whole genome shotgun (WGS) entry which is preliminary data.</text>
</comment>
<name>A0ABU1JLA5_9PROT</name>
<dbReference type="Gene3D" id="3.10.450.50">
    <property type="match status" value="1"/>
</dbReference>
<keyword evidence="1" id="KW-0560">Oxidoreductase</keyword>